<name>A0A4D8R8E3_AZOBR</name>
<evidence type="ECO:0000313" key="2">
    <source>
        <dbReference type="Proteomes" id="UP000298693"/>
    </source>
</evidence>
<geneLocation type="plasmid" evidence="1">
    <name>p3</name>
</geneLocation>
<sequence>MEPVEEAGDTEALRVCFATEPQVLLRVEADDCLSAGRAIRVIFERVGTWIAGVCGMIRIGQQ</sequence>
<gene>
    <name evidence="1" type="ORF">D3869_30305</name>
</gene>
<organism evidence="1 2">
    <name type="scientific">Azospirillum brasilense</name>
    <dbReference type="NCBI Taxonomy" id="192"/>
    <lineage>
        <taxon>Bacteria</taxon>
        <taxon>Pseudomonadati</taxon>
        <taxon>Pseudomonadota</taxon>
        <taxon>Alphaproteobacteria</taxon>
        <taxon>Rhodospirillales</taxon>
        <taxon>Azospirillaceae</taxon>
        <taxon>Azospirillum</taxon>
    </lineage>
</organism>
<reference evidence="1 2" key="1">
    <citation type="submission" date="2018-09" db="EMBL/GenBank/DDBJ databases">
        <title>Whole genome based analysis of evolution and adaptive divergence in Indian and Brazilian strains of Azospirillum brasilense.</title>
        <authorList>
            <person name="Singh C."/>
            <person name="Tripathi A.K."/>
        </authorList>
    </citation>
    <scope>NUCLEOTIDE SEQUENCE [LARGE SCALE GENOMIC DNA]</scope>
    <source>
        <strain evidence="1 2">MTCC4039</strain>
        <plasmid evidence="1 2">p3</plasmid>
    </source>
</reference>
<dbReference type="Proteomes" id="UP000298693">
    <property type="component" value="Plasmid p3"/>
</dbReference>
<dbReference type="EMBL" id="CP032349">
    <property type="protein sequence ID" value="QCO19535.1"/>
    <property type="molecule type" value="Genomic_DNA"/>
</dbReference>
<evidence type="ECO:0000313" key="1">
    <source>
        <dbReference type="EMBL" id="QCO19535.1"/>
    </source>
</evidence>
<accession>A0A4D8R8E3</accession>
<dbReference type="AlphaFoldDB" id="A0A4D8R8E3"/>
<keyword evidence="1" id="KW-0614">Plasmid</keyword>
<proteinExistence type="predicted"/>
<protein>
    <submittedName>
        <fullName evidence="1">Uncharacterized protein</fullName>
    </submittedName>
</protein>